<evidence type="ECO:0000313" key="2">
    <source>
        <dbReference type="Proteomes" id="UP001151760"/>
    </source>
</evidence>
<accession>A0ABQ5FBL0</accession>
<sequence length="157" mass="18472">MLDHGLNKEIRDMREVFNQMETEVANCSVDKKYFKIEKKELILENDRLLKHIICQDIINVVMHVDVHFHNVLPVNNNSLEHDNLASELLKHENDRLMELLISQDLVHTVVNSLTVINDYKNMEKSFVDEYNETLELKAELAKKHDMIEKAVYNELSN</sequence>
<dbReference type="Proteomes" id="UP001151760">
    <property type="component" value="Unassembled WGS sequence"/>
</dbReference>
<reference evidence="1" key="1">
    <citation type="journal article" date="2022" name="Int. J. Mol. Sci.">
        <title>Draft Genome of Tanacetum Coccineum: Genomic Comparison of Closely Related Tanacetum-Family Plants.</title>
        <authorList>
            <person name="Yamashiro T."/>
            <person name="Shiraishi A."/>
            <person name="Nakayama K."/>
            <person name="Satake H."/>
        </authorList>
    </citation>
    <scope>NUCLEOTIDE SEQUENCE</scope>
</reference>
<evidence type="ECO:0000313" key="1">
    <source>
        <dbReference type="EMBL" id="GJT60315.1"/>
    </source>
</evidence>
<keyword evidence="2" id="KW-1185">Reference proteome</keyword>
<organism evidence="1 2">
    <name type="scientific">Tanacetum coccineum</name>
    <dbReference type="NCBI Taxonomy" id="301880"/>
    <lineage>
        <taxon>Eukaryota</taxon>
        <taxon>Viridiplantae</taxon>
        <taxon>Streptophyta</taxon>
        <taxon>Embryophyta</taxon>
        <taxon>Tracheophyta</taxon>
        <taxon>Spermatophyta</taxon>
        <taxon>Magnoliopsida</taxon>
        <taxon>eudicotyledons</taxon>
        <taxon>Gunneridae</taxon>
        <taxon>Pentapetalae</taxon>
        <taxon>asterids</taxon>
        <taxon>campanulids</taxon>
        <taxon>Asterales</taxon>
        <taxon>Asteraceae</taxon>
        <taxon>Asteroideae</taxon>
        <taxon>Anthemideae</taxon>
        <taxon>Anthemidinae</taxon>
        <taxon>Tanacetum</taxon>
    </lineage>
</organism>
<gene>
    <name evidence="1" type="ORF">Tco_1003848</name>
</gene>
<comment type="caution">
    <text evidence="1">The sequence shown here is derived from an EMBL/GenBank/DDBJ whole genome shotgun (WGS) entry which is preliminary data.</text>
</comment>
<reference evidence="1" key="2">
    <citation type="submission" date="2022-01" db="EMBL/GenBank/DDBJ databases">
        <authorList>
            <person name="Yamashiro T."/>
            <person name="Shiraishi A."/>
            <person name="Satake H."/>
            <person name="Nakayama K."/>
        </authorList>
    </citation>
    <scope>NUCLEOTIDE SEQUENCE</scope>
</reference>
<dbReference type="EMBL" id="BQNB010017189">
    <property type="protein sequence ID" value="GJT60315.1"/>
    <property type="molecule type" value="Genomic_DNA"/>
</dbReference>
<proteinExistence type="predicted"/>
<name>A0ABQ5FBL0_9ASTR</name>
<protein>
    <submittedName>
        <fullName evidence="1">Uncharacterized protein</fullName>
    </submittedName>
</protein>